<gene>
    <name evidence="2" type="ORF">AVEN_133171_1</name>
</gene>
<evidence type="ECO:0000313" key="2">
    <source>
        <dbReference type="EMBL" id="GBO11409.1"/>
    </source>
</evidence>
<feature type="region of interest" description="Disordered" evidence="1">
    <location>
        <begin position="51"/>
        <end position="74"/>
    </location>
</feature>
<dbReference type="PROSITE" id="PS51257">
    <property type="entry name" value="PROKAR_LIPOPROTEIN"/>
    <property type="match status" value="1"/>
</dbReference>
<dbReference type="Proteomes" id="UP000499080">
    <property type="component" value="Unassembled WGS sequence"/>
</dbReference>
<reference evidence="2 3" key="1">
    <citation type="journal article" date="2019" name="Sci. Rep.">
        <title>Orb-weaving spider Araneus ventricosus genome elucidates the spidroin gene catalogue.</title>
        <authorList>
            <person name="Kono N."/>
            <person name="Nakamura H."/>
            <person name="Ohtoshi R."/>
            <person name="Moran D.A.P."/>
            <person name="Shinohara A."/>
            <person name="Yoshida Y."/>
            <person name="Fujiwara M."/>
            <person name="Mori M."/>
            <person name="Tomita M."/>
            <person name="Arakawa K."/>
        </authorList>
    </citation>
    <scope>NUCLEOTIDE SEQUENCE [LARGE SCALE GENOMIC DNA]</scope>
</reference>
<dbReference type="AlphaFoldDB" id="A0A4Y2UEE6"/>
<accession>A0A4Y2UEE6</accession>
<organism evidence="2 3">
    <name type="scientific">Araneus ventricosus</name>
    <name type="common">Orbweaver spider</name>
    <name type="synonym">Epeira ventricosa</name>
    <dbReference type="NCBI Taxonomy" id="182803"/>
    <lineage>
        <taxon>Eukaryota</taxon>
        <taxon>Metazoa</taxon>
        <taxon>Ecdysozoa</taxon>
        <taxon>Arthropoda</taxon>
        <taxon>Chelicerata</taxon>
        <taxon>Arachnida</taxon>
        <taxon>Araneae</taxon>
        <taxon>Araneomorphae</taxon>
        <taxon>Entelegynae</taxon>
        <taxon>Araneoidea</taxon>
        <taxon>Araneidae</taxon>
        <taxon>Araneus</taxon>
    </lineage>
</organism>
<keyword evidence="3" id="KW-1185">Reference proteome</keyword>
<evidence type="ECO:0000313" key="3">
    <source>
        <dbReference type="Proteomes" id="UP000499080"/>
    </source>
</evidence>
<sequence length="139" mass="15440">MPVEKEDPRSVLAATSLPIFGSCPAQDNASREEIRGLFQRQLLIPTSEVPQDRPVEVDPSNFSFPSEVPQDMPVERDPRSVLAVTSLPTFQVPTQDMPVEKEIRGLFQRQLLIPHLRGAPGIDQQKDPRCVSTATSHSI</sequence>
<name>A0A4Y2UEE6_ARAVE</name>
<protein>
    <submittedName>
        <fullName evidence="2">Uncharacterized protein</fullName>
    </submittedName>
</protein>
<comment type="caution">
    <text evidence="2">The sequence shown here is derived from an EMBL/GenBank/DDBJ whole genome shotgun (WGS) entry which is preliminary data.</text>
</comment>
<feature type="region of interest" description="Disordered" evidence="1">
    <location>
        <begin position="119"/>
        <end position="139"/>
    </location>
</feature>
<proteinExistence type="predicted"/>
<dbReference type="EMBL" id="BGPR01036269">
    <property type="protein sequence ID" value="GBO11409.1"/>
    <property type="molecule type" value="Genomic_DNA"/>
</dbReference>
<evidence type="ECO:0000256" key="1">
    <source>
        <dbReference type="SAM" id="MobiDB-lite"/>
    </source>
</evidence>